<dbReference type="InterPro" id="IPR037523">
    <property type="entry name" value="VOC_core"/>
</dbReference>
<evidence type="ECO:0000259" key="2">
    <source>
        <dbReference type="PROSITE" id="PS51819"/>
    </source>
</evidence>
<keyword evidence="4" id="KW-1185">Reference proteome</keyword>
<proteinExistence type="predicted"/>
<feature type="domain" description="VOC" evidence="2">
    <location>
        <begin position="16"/>
        <end position="131"/>
    </location>
</feature>
<dbReference type="Pfam" id="PF00903">
    <property type="entry name" value="Glyoxalase"/>
    <property type="match status" value="1"/>
</dbReference>
<dbReference type="EMBL" id="FZOH01000006">
    <property type="protein sequence ID" value="SNS59755.1"/>
    <property type="molecule type" value="Genomic_DNA"/>
</dbReference>
<dbReference type="PROSITE" id="PS51819">
    <property type="entry name" value="VOC"/>
    <property type="match status" value="1"/>
</dbReference>
<dbReference type="Proteomes" id="UP000198386">
    <property type="component" value="Unassembled WGS sequence"/>
</dbReference>
<dbReference type="RefSeq" id="WP_089404821.1">
    <property type="nucleotide sequence ID" value="NZ_FZOH01000006.1"/>
</dbReference>
<dbReference type="InterPro" id="IPR004360">
    <property type="entry name" value="Glyas_Fos-R_dOase_dom"/>
</dbReference>
<dbReference type="Gene3D" id="3.10.180.10">
    <property type="entry name" value="2,3-Dihydroxybiphenyl 1,2-Dioxygenase, domain 1"/>
    <property type="match status" value="1"/>
</dbReference>
<dbReference type="InterPro" id="IPR029068">
    <property type="entry name" value="Glyas_Bleomycin-R_OHBP_Dase"/>
</dbReference>
<accession>A0A239FSI8</accession>
<feature type="region of interest" description="Disordered" evidence="1">
    <location>
        <begin position="146"/>
        <end position="177"/>
    </location>
</feature>
<dbReference type="AlphaFoldDB" id="A0A239FSI8"/>
<sequence length="177" mass="18701">MTDTAAPGVDRDVYPMPAFVTFPVTDLRASTRWYEALGFVVLATLPGPGGGDGLVHLRRQRHQDLLLVPGPPTPGPRVTFAAGEEDLDERAAQLRRRAAGGSVEGPVDTPWSTRDLVATDPDGYVVVLTAPRLADVAAAPEWTDAVTGSLGRRPGEGGWRSGGELSAPGRWAGRGPR</sequence>
<evidence type="ECO:0000256" key="1">
    <source>
        <dbReference type="SAM" id="MobiDB-lite"/>
    </source>
</evidence>
<dbReference type="CDD" id="cd06587">
    <property type="entry name" value="VOC"/>
    <property type="match status" value="1"/>
</dbReference>
<evidence type="ECO:0000313" key="3">
    <source>
        <dbReference type="EMBL" id="SNS59755.1"/>
    </source>
</evidence>
<reference evidence="4" key="1">
    <citation type="submission" date="2017-06" db="EMBL/GenBank/DDBJ databases">
        <authorList>
            <person name="Varghese N."/>
            <person name="Submissions S."/>
        </authorList>
    </citation>
    <scope>NUCLEOTIDE SEQUENCE [LARGE SCALE GENOMIC DNA]</scope>
    <source>
        <strain evidence="4">DSM 45423</strain>
    </source>
</reference>
<name>A0A239FSI8_9ACTN</name>
<gene>
    <name evidence="3" type="ORF">SAMN04488107_3107</name>
</gene>
<protein>
    <submittedName>
        <fullName evidence="3">Predicted lactoylglutathione lyase</fullName>
    </submittedName>
</protein>
<dbReference type="GO" id="GO:0016829">
    <property type="term" value="F:lyase activity"/>
    <property type="evidence" value="ECO:0007669"/>
    <property type="project" value="UniProtKB-KW"/>
</dbReference>
<dbReference type="SUPFAM" id="SSF54593">
    <property type="entry name" value="Glyoxalase/Bleomycin resistance protein/Dihydroxybiphenyl dioxygenase"/>
    <property type="match status" value="1"/>
</dbReference>
<keyword evidence="3" id="KW-0456">Lyase</keyword>
<dbReference type="OrthoDB" id="5066780at2"/>
<organism evidence="3 4">
    <name type="scientific">Geodermatophilus saharensis</name>
    <dbReference type="NCBI Taxonomy" id="1137994"/>
    <lineage>
        <taxon>Bacteria</taxon>
        <taxon>Bacillati</taxon>
        <taxon>Actinomycetota</taxon>
        <taxon>Actinomycetes</taxon>
        <taxon>Geodermatophilales</taxon>
        <taxon>Geodermatophilaceae</taxon>
        <taxon>Geodermatophilus</taxon>
    </lineage>
</organism>
<evidence type="ECO:0000313" key="4">
    <source>
        <dbReference type="Proteomes" id="UP000198386"/>
    </source>
</evidence>